<name>A0ABP9QHL6_9PSEU</name>
<gene>
    <name evidence="1" type="ORF">GCM10023321_47010</name>
</gene>
<sequence>MRNRDKQYLRTQRDHHGIAPQVLVAVKPDLAARSLAISDESAATPVQSNRRQIALLAKWNSRCFAVWRRRGFPGRVGRSFCVARGRGAGEPGLPDPGVCEAGAFGGFAADPVARSASRAASLSLAAANELKTVQALLDHSSIAVTADTYTSVLRPRSGSGDRCRHGGTRTSP</sequence>
<protein>
    <recommendedName>
        <fullName evidence="3">Tyr recombinase domain-containing protein</fullName>
    </recommendedName>
</protein>
<reference evidence="2" key="1">
    <citation type="journal article" date="2019" name="Int. J. Syst. Evol. Microbiol.">
        <title>The Global Catalogue of Microorganisms (GCM) 10K type strain sequencing project: providing services to taxonomists for standard genome sequencing and annotation.</title>
        <authorList>
            <consortium name="The Broad Institute Genomics Platform"/>
            <consortium name="The Broad Institute Genome Sequencing Center for Infectious Disease"/>
            <person name="Wu L."/>
            <person name="Ma J."/>
        </authorList>
    </citation>
    <scope>NUCLEOTIDE SEQUENCE [LARGE SCALE GENOMIC DNA]</scope>
    <source>
        <strain evidence="2">JCM 18303</strain>
    </source>
</reference>
<proteinExistence type="predicted"/>
<evidence type="ECO:0000313" key="2">
    <source>
        <dbReference type="Proteomes" id="UP001428817"/>
    </source>
</evidence>
<accession>A0ABP9QHL6</accession>
<evidence type="ECO:0000313" key="1">
    <source>
        <dbReference type="EMBL" id="GAA5162045.1"/>
    </source>
</evidence>
<organism evidence="1 2">
    <name type="scientific">Pseudonocardia eucalypti</name>
    <dbReference type="NCBI Taxonomy" id="648755"/>
    <lineage>
        <taxon>Bacteria</taxon>
        <taxon>Bacillati</taxon>
        <taxon>Actinomycetota</taxon>
        <taxon>Actinomycetes</taxon>
        <taxon>Pseudonocardiales</taxon>
        <taxon>Pseudonocardiaceae</taxon>
        <taxon>Pseudonocardia</taxon>
    </lineage>
</organism>
<dbReference type="EMBL" id="BAABJP010000026">
    <property type="protein sequence ID" value="GAA5162045.1"/>
    <property type="molecule type" value="Genomic_DNA"/>
</dbReference>
<evidence type="ECO:0008006" key="3">
    <source>
        <dbReference type="Google" id="ProtNLM"/>
    </source>
</evidence>
<comment type="caution">
    <text evidence="1">The sequence shown here is derived from an EMBL/GenBank/DDBJ whole genome shotgun (WGS) entry which is preliminary data.</text>
</comment>
<dbReference type="Proteomes" id="UP001428817">
    <property type="component" value="Unassembled WGS sequence"/>
</dbReference>
<keyword evidence="2" id="KW-1185">Reference proteome</keyword>